<dbReference type="SUPFAM" id="SSF46689">
    <property type="entry name" value="Homeodomain-like"/>
    <property type="match status" value="1"/>
</dbReference>
<dbReference type="GO" id="GO:0000976">
    <property type="term" value="F:transcription cis-regulatory region binding"/>
    <property type="evidence" value="ECO:0007669"/>
    <property type="project" value="TreeGrafter"/>
</dbReference>
<feature type="domain" description="HTH tetR-type" evidence="6">
    <location>
        <begin position="24"/>
        <end position="84"/>
    </location>
</feature>
<evidence type="ECO:0000259" key="6">
    <source>
        <dbReference type="PROSITE" id="PS50977"/>
    </source>
</evidence>
<dbReference type="SUPFAM" id="SSF48498">
    <property type="entry name" value="Tetracyclin repressor-like, C-terminal domain"/>
    <property type="match status" value="1"/>
</dbReference>
<dbReference type="GO" id="GO:0003700">
    <property type="term" value="F:DNA-binding transcription factor activity"/>
    <property type="evidence" value="ECO:0007669"/>
    <property type="project" value="TreeGrafter"/>
</dbReference>
<dbReference type="AlphaFoldDB" id="A0A329BGX9"/>
<keyword evidence="3 5" id="KW-0238">DNA-binding</keyword>
<dbReference type="InterPro" id="IPR023772">
    <property type="entry name" value="DNA-bd_HTH_TetR-type_CS"/>
</dbReference>
<reference evidence="7 8" key="1">
    <citation type="submission" date="2018-06" db="EMBL/GenBank/DDBJ databases">
        <title>Genomic Encyclopedia of Type Strains, Phase III (KMG-III): the genomes of soil and plant-associated and newly described type strains.</title>
        <authorList>
            <person name="Whitman W."/>
        </authorList>
    </citation>
    <scope>NUCLEOTIDE SEQUENCE [LARGE SCALE GENOMIC DNA]</scope>
    <source>
        <strain evidence="7 8">LMG 23644</strain>
    </source>
</reference>
<dbReference type="PANTHER" id="PTHR30055:SF234">
    <property type="entry name" value="HTH-TYPE TRANSCRIPTIONAL REGULATOR BETI"/>
    <property type="match status" value="1"/>
</dbReference>
<gene>
    <name evidence="7" type="ORF">BX591_13724</name>
</gene>
<evidence type="ECO:0000256" key="2">
    <source>
        <dbReference type="ARBA" id="ARBA00023015"/>
    </source>
</evidence>
<protein>
    <submittedName>
        <fullName evidence="7">TetR family transcriptional regulator</fullName>
    </submittedName>
</protein>
<dbReference type="InterPro" id="IPR009057">
    <property type="entry name" value="Homeodomain-like_sf"/>
</dbReference>
<keyword evidence="2" id="KW-0805">Transcription regulation</keyword>
<dbReference type="InterPro" id="IPR036271">
    <property type="entry name" value="Tet_transcr_reg_TetR-rel_C_sf"/>
</dbReference>
<dbReference type="PROSITE" id="PS50977">
    <property type="entry name" value="HTH_TETR_2"/>
    <property type="match status" value="1"/>
</dbReference>
<keyword evidence="4" id="KW-0804">Transcription</keyword>
<dbReference type="Pfam" id="PF00440">
    <property type="entry name" value="TetR_N"/>
    <property type="match status" value="1"/>
</dbReference>
<dbReference type="PROSITE" id="PS01081">
    <property type="entry name" value="HTH_TETR_1"/>
    <property type="match status" value="1"/>
</dbReference>
<evidence type="ECO:0000313" key="7">
    <source>
        <dbReference type="EMBL" id="RAS20431.1"/>
    </source>
</evidence>
<dbReference type="PANTHER" id="PTHR30055">
    <property type="entry name" value="HTH-TYPE TRANSCRIPTIONAL REGULATOR RUTR"/>
    <property type="match status" value="1"/>
</dbReference>
<evidence type="ECO:0000256" key="5">
    <source>
        <dbReference type="PROSITE-ProRule" id="PRU00335"/>
    </source>
</evidence>
<feature type="DNA-binding region" description="H-T-H motif" evidence="5">
    <location>
        <begin position="47"/>
        <end position="66"/>
    </location>
</feature>
<evidence type="ECO:0000256" key="3">
    <source>
        <dbReference type="ARBA" id="ARBA00023125"/>
    </source>
</evidence>
<evidence type="ECO:0000256" key="1">
    <source>
        <dbReference type="ARBA" id="ARBA00022491"/>
    </source>
</evidence>
<name>A0A329BGX9_9BURK</name>
<proteinExistence type="predicted"/>
<comment type="caution">
    <text evidence="7">The sequence shown here is derived from an EMBL/GenBank/DDBJ whole genome shotgun (WGS) entry which is preliminary data.</text>
</comment>
<dbReference type="EMBL" id="QLTK01000037">
    <property type="protein sequence ID" value="RAS20431.1"/>
    <property type="molecule type" value="Genomic_DNA"/>
</dbReference>
<dbReference type="Gene3D" id="1.10.357.10">
    <property type="entry name" value="Tetracycline Repressor, domain 2"/>
    <property type="match status" value="1"/>
</dbReference>
<evidence type="ECO:0000256" key="4">
    <source>
        <dbReference type="ARBA" id="ARBA00023163"/>
    </source>
</evidence>
<dbReference type="InterPro" id="IPR041478">
    <property type="entry name" value="TetR_C_27"/>
</dbReference>
<dbReference type="InterPro" id="IPR001647">
    <property type="entry name" value="HTH_TetR"/>
</dbReference>
<dbReference type="Proteomes" id="UP000248918">
    <property type="component" value="Unassembled WGS sequence"/>
</dbReference>
<evidence type="ECO:0000313" key="8">
    <source>
        <dbReference type="Proteomes" id="UP000248918"/>
    </source>
</evidence>
<dbReference type="Pfam" id="PF17935">
    <property type="entry name" value="TetR_C_27"/>
    <property type="match status" value="1"/>
</dbReference>
<organism evidence="7 8">
    <name type="scientific">Paraburkholderia bryophila</name>
    <dbReference type="NCBI Taxonomy" id="420952"/>
    <lineage>
        <taxon>Bacteria</taxon>
        <taxon>Pseudomonadati</taxon>
        <taxon>Pseudomonadota</taxon>
        <taxon>Betaproteobacteria</taxon>
        <taxon>Burkholderiales</taxon>
        <taxon>Burkholderiaceae</taxon>
        <taxon>Paraburkholderia</taxon>
    </lineage>
</organism>
<sequence length="213" mass="23623">MKDMAEFIETTDGVPTGQRGPAEHERRAQILKAADEHFRHYGYSKTSVAALGRAIGVSAAYIYRFFDSKQAIGEAVVAQVLSEMDAGLHEIAAGPELATARLRRLLLSMMQCSCDRFLKDQKVHEIVVVAMENNWCATVDHQHAVEKAIRQVIIDGRESGEFERKSPLDEICSAIVAASLCFSHPKLLESESNEELDRRLTIVTSLVLRSLAP</sequence>
<keyword evidence="1" id="KW-0678">Repressor</keyword>
<dbReference type="InterPro" id="IPR050109">
    <property type="entry name" value="HTH-type_TetR-like_transc_reg"/>
</dbReference>
<accession>A0A329BGX9</accession>